<dbReference type="Proteomes" id="UP000000361">
    <property type="component" value="Chromosome 2"/>
</dbReference>
<dbReference type="AlphaFoldDB" id="A1B7D3"/>
<proteinExistence type="predicted"/>
<dbReference type="STRING" id="318586.Pden_3354"/>
<dbReference type="EnsemblBacteria" id="ABL71427">
    <property type="protein sequence ID" value="ABL71427"/>
    <property type="gene ID" value="Pden_3354"/>
</dbReference>
<dbReference type="eggNOG" id="ENOG50330HM">
    <property type="taxonomic scope" value="Bacteria"/>
</dbReference>
<gene>
    <name evidence="1" type="ordered locus">Pden_3354</name>
</gene>
<sequence>MAGWRGCNPLRPFAGLCEAGPCSNPCPDRPMTEIAPQPRIKLSKLRDIGWSFWDPIGLLDPESPAGRWDDEANLSFADEYDSYLVAAASQLRRGTPRDEVVAFPVEIETQHIGVGDSPSAGPRAEVVVEAILADETIWTWPDAQGRFRV</sequence>
<protein>
    <submittedName>
        <fullName evidence="1">Uncharacterized protein</fullName>
    </submittedName>
</protein>
<dbReference type="EMBL" id="CP000490">
    <property type="protein sequence ID" value="ABL71427.1"/>
    <property type="molecule type" value="Genomic_DNA"/>
</dbReference>
<keyword evidence="2" id="KW-1185">Reference proteome</keyword>
<accession>A1B7D3</accession>
<dbReference type="HOGENOM" id="CLU_146689_0_0_5"/>
<dbReference type="KEGG" id="pde:Pden_3354"/>
<organism evidence="1 2">
    <name type="scientific">Paracoccus denitrificans (strain Pd 1222)</name>
    <dbReference type="NCBI Taxonomy" id="318586"/>
    <lineage>
        <taxon>Bacteria</taxon>
        <taxon>Pseudomonadati</taxon>
        <taxon>Pseudomonadota</taxon>
        <taxon>Alphaproteobacteria</taxon>
        <taxon>Rhodobacterales</taxon>
        <taxon>Paracoccaceae</taxon>
        <taxon>Paracoccus</taxon>
    </lineage>
</organism>
<evidence type="ECO:0000313" key="2">
    <source>
        <dbReference type="Proteomes" id="UP000000361"/>
    </source>
</evidence>
<name>A1B7D3_PARDP</name>
<reference evidence="2" key="1">
    <citation type="submission" date="2006-12" db="EMBL/GenBank/DDBJ databases">
        <title>Complete sequence of chromosome 2 of Paracoccus denitrificans PD1222.</title>
        <authorList>
            <person name="Copeland A."/>
            <person name="Lucas S."/>
            <person name="Lapidus A."/>
            <person name="Barry K."/>
            <person name="Detter J.C."/>
            <person name="Glavina del Rio T."/>
            <person name="Hammon N."/>
            <person name="Israni S."/>
            <person name="Dalin E."/>
            <person name="Tice H."/>
            <person name="Pitluck S."/>
            <person name="Munk A.C."/>
            <person name="Brettin T."/>
            <person name="Bruce D."/>
            <person name="Han C."/>
            <person name="Tapia R."/>
            <person name="Gilna P."/>
            <person name="Schmutz J."/>
            <person name="Larimer F."/>
            <person name="Land M."/>
            <person name="Hauser L."/>
            <person name="Kyrpides N."/>
            <person name="Lykidis A."/>
            <person name="Spiro S."/>
            <person name="Richardson D.J."/>
            <person name="Moir J.W.B."/>
            <person name="Ferguson S.J."/>
            <person name="van Spanning R.J.M."/>
            <person name="Richardson P."/>
        </authorList>
    </citation>
    <scope>NUCLEOTIDE SEQUENCE [LARGE SCALE GENOMIC DNA]</scope>
    <source>
        <strain evidence="2">Pd 1222</strain>
    </source>
</reference>
<evidence type="ECO:0000313" key="1">
    <source>
        <dbReference type="EMBL" id="ABL71427.1"/>
    </source>
</evidence>